<organism evidence="3 4">
    <name type="scientific">Xanthomonas oryzae pv. oryzicola (strain BLS256)</name>
    <dbReference type="NCBI Taxonomy" id="383407"/>
    <lineage>
        <taxon>Bacteria</taxon>
        <taxon>Pseudomonadati</taxon>
        <taxon>Pseudomonadota</taxon>
        <taxon>Gammaproteobacteria</taxon>
        <taxon>Lysobacterales</taxon>
        <taxon>Lysobacteraceae</taxon>
        <taxon>Xanthomonas</taxon>
    </lineage>
</organism>
<proteinExistence type="predicted"/>
<dbReference type="HOGENOM" id="CLU_189283_0_0_6"/>
<dbReference type="InterPro" id="IPR043726">
    <property type="entry name" value="LiaI-LiaF-like_TM1"/>
</dbReference>
<keyword evidence="1" id="KW-0472">Membrane</keyword>
<dbReference type="Pfam" id="PF18917">
    <property type="entry name" value="LiaI-LiaF-like_TM1"/>
    <property type="match status" value="1"/>
</dbReference>
<reference evidence="3 4" key="1">
    <citation type="journal article" date="2011" name="J. Bacteriol.">
        <title>Two new complete genome sequences offer insight into host and tissue specificity of plant pathogenic Xanthomonas spp.</title>
        <authorList>
            <person name="Bogdanove A.J."/>
            <person name="Koebnik R."/>
            <person name="Lu H."/>
            <person name="Furutani A."/>
            <person name="Angiuoli S.V."/>
            <person name="Patil P.B."/>
            <person name="Van Sluys M.A."/>
            <person name="Ryan R.P."/>
            <person name="Meyer D.F."/>
            <person name="Han S.W."/>
            <person name="Aparna G."/>
            <person name="Rajaram M."/>
            <person name="Delcher A.L."/>
            <person name="Phillippy A.M."/>
            <person name="Puiu D."/>
            <person name="Schatz M.C."/>
            <person name="Shumway M."/>
            <person name="Sommer D.D."/>
            <person name="Trapnell C."/>
            <person name="Benahmed F."/>
            <person name="Dimitrov G."/>
            <person name="Madupu R."/>
            <person name="Radune D."/>
            <person name="Sullivan S."/>
            <person name="Jha G."/>
            <person name="Ishihara H."/>
            <person name="Lee S.W."/>
            <person name="Pandey A."/>
            <person name="Sharma V."/>
            <person name="Sriariyanun M."/>
            <person name="Szurek B."/>
            <person name="Vera-Cruz C.M."/>
            <person name="Dorman K.S."/>
            <person name="Ronald P.C."/>
            <person name="Verdier V."/>
            <person name="Dow J.M."/>
            <person name="Sonti R.V."/>
            <person name="Tsuge S."/>
            <person name="Brendel V.P."/>
            <person name="Rabinowicz P.D."/>
            <person name="Leach J.E."/>
            <person name="White F.F."/>
            <person name="Salzberg S.L."/>
        </authorList>
    </citation>
    <scope>NUCLEOTIDE SEQUENCE [LARGE SCALE GENOMIC DNA]</scope>
    <source>
        <strain evidence="3 4">BLS256</strain>
    </source>
</reference>
<feature type="transmembrane region" description="Helical" evidence="1">
    <location>
        <begin position="60"/>
        <end position="79"/>
    </location>
</feature>
<feature type="domain" description="LiaI-LiaF-like transmembrane region" evidence="2">
    <location>
        <begin position="33"/>
        <end position="75"/>
    </location>
</feature>
<feature type="transmembrane region" description="Helical" evidence="1">
    <location>
        <begin position="29"/>
        <end position="48"/>
    </location>
</feature>
<name>G7TL38_XANOB</name>
<dbReference type="AlphaFoldDB" id="G7TL38"/>
<evidence type="ECO:0000259" key="2">
    <source>
        <dbReference type="Pfam" id="PF18917"/>
    </source>
</evidence>
<dbReference type="eggNOG" id="ENOG5030NXI">
    <property type="taxonomic scope" value="Bacteria"/>
</dbReference>
<keyword evidence="1" id="KW-0812">Transmembrane</keyword>
<protein>
    <recommendedName>
        <fullName evidence="2">LiaI-LiaF-like transmembrane region domain-containing protein</fullName>
    </recommendedName>
</protein>
<accession>G7TL38</accession>
<evidence type="ECO:0000313" key="4">
    <source>
        <dbReference type="Proteomes" id="UP000008851"/>
    </source>
</evidence>
<evidence type="ECO:0000256" key="1">
    <source>
        <dbReference type="SAM" id="Phobius"/>
    </source>
</evidence>
<sequence length="89" mass="9974">MSSAIVDFRHLIGGRIRRSMASHPTRTSLNYRLIPALFLIVLGALFLLDNLGLAHMDVGHLIATWWPMFLIAAGVRQVLRYREKAAATC</sequence>
<evidence type="ECO:0000313" key="3">
    <source>
        <dbReference type="EMBL" id="AEQ97080.1"/>
    </source>
</evidence>
<dbReference type="EMBL" id="CP003057">
    <property type="protein sequence ID" value="AEQ97080.1"/>
    <property type="molecule type" value="Genomic_DNA"/>
</dbReference>
<dbReference type="Proteomes" id="UP000008851">
    <property type="component" value="Chromosome"/>
</dbReference>
<dbReference type="KEGG" id="xor:XOC_2981"/>
<gene>
    <name evidence="3" type="ORF">XOC_2981</name>
</gene>
<keyword evidence="1" id="KW-1133">Transmembrane helix</keyword>